<comment type="caution">
    <text evidence="6">The sequence shown here is derived from an EMBL/GenBank/DDBJ whole genome shotgun (WGS) entry which is preliminary data.</text>
</comment>
<feature type="domain" description="Aminotransferase class I/classII large" evidence="5">
    <location>
        <begin position="23"/>
        <end position="314"/>
    </location>
</feature>
<evidence type="ECO:0000256" key="3">
    <source>
        <dbReference type="ARBA" id="ARBA00022679"/>
    </source>
</evidence>
<dbReference type="PANTHER" id="PTHR42885">
    <property type="entry name" value="HISTIDINOL-PHOSPHATE AMINOTRANSFERASE-RELATED"/>
    <property type="match status" value="1"/>
</dbReference>
<proteinExistence type="predicted"/>
<gene>
    <name evidence="6" type="ORF">GIY09_11350</name>
</gene>
<dbReference type="InterPro" id="IPR015421">
    <property type="entry name" value="PyrdxlP-dep_Trfase_major"/>
</dbReference>
<keyword evidence="4" id="KW-0663">Pyridoxal phosphate</keyword>
<evidence type="ECO:0000313" key="6">
    <source>
        <dbReference type="EMBL" id="MRI86441.1"/>
    </source>
</evidence>
<dbReference type="EMBL" id="WJQS01000015">
    <property type="protein sequence ID" value="MRI86441.1"/>
    <property type="molecule type" value="Genomic_DNA"/>
</dbReference>
<evidence type="ECO:0000259" key="5">
    <source>
        <dbReference type="Pfam" id="PF00155"/>
    </source>
</evidence>
<dbReference type="InterPro" id="IPR015424">
    <property type="entry name" value="PyrdxlP-dep_Trfase"/>
</dbReference>
<evidence type="ECO:0000256" key="2">
    <source>
        <dbReference type="ARBA" id="ARBA00022576"/>
    </source>
</evidence>
<dbReference type="Gene3D" id="3.40.640.10">
    <property type="entry name" value="Type I PLP-dependent aspartate aminotransferase-like (Major domain)"/>
    <property type="match status" value="1"/>
</dbReference>
<organism evidence="6 7">
    <name type="scientific">Fundicoccus ignavus</name>
    <dbReference type="NCBI Taxonomy" id="2664442"/>
    <lineage>
        <taxon>Bacteria</taxon>
        <taxon>Bacillati</taxon>
        <taxon>Bacillota</taxon>
        <taxon>Bacilli</taxon>
        <taxon>Lactobacillales</taxon>
        <taxon>Aerococcaceae</taxon>
        <taxon>Fundicoccus</taxon>
    </lineage>
</organism>
<evidence type="ECO:0000313" key="7">
    <source>
        <dbReference type="Proteomes" id="UP000430975"/>
    </source>
</evidence>
<evidence type="ECO:0000256" key="4">
    <source>
        <dbReference type="ARBA" id="ARBA00022898"/>
    </source>
</evidence>
<dbReference type="RefSeq" id="WP_153864106.1">
    <property type="nucleotide sequence ID" value="NZ_WJQS01000015.1"/>
</dbReference>
<dbReference type="Proteomes" id="UP000430975">
    <property type="component" value="Unassembled WGS sequence"/>
</dbReference>
<accession>A0A6I2GLI5</accession>
<keyword evidence="7" id="KW-1185">Reference proteome</keyword>
<keyword evidence="2 6" id="KW-0032">Aminotransferase</keyword>
<sequence length="329" mass="38081">MTYLINRNVSPKRPLTDQQLLEIILQTDIHLYPEDELTRFKTLYANYYQLDPQQIELANGSDDWLQKIMIQFGAGGVLTIDPDFFMYQAYAEQFNRPFWQVPCEKDFEFSLEKIVAAIKEKQPSVLLVSNPQNPTGEQFTTEFLQTLADEMAAIKGHFVIDEAYIEFGQEYVRPQNENVIYVRTLSKIYGLAGLRLGIAIAKGKTFERLTRINHPYPVNNLALNIASALFENRDQLAEWLSYQKACQAQLVEAFQQVSDLIQVKSTRTNFVFTYGEKARDLGAFLAKHGFVARTYELPILSEAVRYSIMDLAQYPEFERLIKEWRELNV</sequence>
<dbReference type="InterPro" id="IPR004839">
    <property type="entry name" value="Aminotransferase_I/II_large"/>
</dbReference>
<name>A0A6I2GLI5_9LACT</name>
<dbReference type="PANTHER" id="PTHR42885:SF2">
    <property type="entry name" value="HISTIDINOL-PHOSPHATE AMINOTRANSFERASE"/>
    <property type="match status" value="1"/>
</dbReference>
<dbReference type="AlphaFoldDB" id="A0A6I2GLI5"/>
<dbReference type="InterPro" id="IPR015422">
    <property type="entry name" value="PyrdxlP-dep_Trfase_small"/>
</dbReference>
<dbReference type="GO" id="GO:0030170">
    <property type="term" value="F:pyridoxal phosphate binding"/>
    <property type="evidence" value="ECO:0007669"/>
    <property type="project" value="InterPro"/>
</dbReference>
<reference evidence="6 7" key="1">
    <citation type="submission" date="2019-11" db="EMBL/GenBank/DDBJ databases">
        <title>Characterisation of Fundicoccus ignavus gen. nov. sp. nov., a novel genus of the family Aerococcaceae isolated from bulk tank milk.</title>
        <authorList>
            <person name="Siebert A."/>
            <person name="Huptas C."/>
            <person name="Wenning M."/>
            <person name="Scherer S."/>
            <person name="Doll E.V."/>
        </authorList>
    </citation>
    <scope>NUCLEOTIDE SEQUENCE [LARGE SCALE GENOMIC DNA]</scope>
    <source>
        <strain evidence="6 7">WS4759</strain>
    </source>
</reference>
<dbReference type="GO" id="GO:0008483">
    <property type="term" value="F:transaminase activity"/>
    <property type="evidence" value="ECO:0007669"/>
    <property type="project" value="UniProtKB-KW"/>
</dbReference>
<dbReference type="CDD" id="cd00609">
    <property type="entry name" value="AAT_like"/>
    <property type="match status" value="1"/>
</dbReference>
<protein>
    <submittedName>
        <fullName evidence="6">Aminotransferase class I/II-fold pyridoxal phosphate-dependent enzyme</fullName>
    </submittedName>
</protein>
<dbReference type="Gene3D" id="3.90.1150.10">
    <property type="entry name" value="Aspartate Aminotransferase, domain 1"/>
    <property type="match status" value="1"/>
</dbReference>
<keyword evidence="3 6" id="KW-0808">Transferase</keyword>
<evidence type="ECO:0000256" key="1">
    <source>
        <dbReference type="ARBA" id="ARBA00001933"/>
    </source>
</evidence>
<comment type="cofactor">
    <cofactor evidence="1">
        <name>pyridoxal 5'-phosphate</name>
        <dbReference type="ChEBI" id="CHEBI:597326"/>
    </cofactor>
</comment>
<dbReference type="Pfam" id="PF00155">
    <property type="entry name" value="Aminotran_1_2"/>
    <property type="match status" value="1"/>
</dbReference>
<dbReference type="SUPFAM" id="SSF53383">
    <property type="entry name" value="PLP-dependent transferases"/>
    <property type="match status" value="1"/>
</dbReference>